<name>A0A848QQX1_9SPHN</name>
<keyword evidence="1" id="KW-0812">Transmembrane</keyword>
<proteinExistence type="predicted"/>
<comment type="caution">
    <text evidence="2">The sequence shown here is derived from an EMBL/GenBank/DDBJ whole genome shotgun (WGS) entry which is preliminary data.</text>
</comment>
<evidence type="ECO:0000313" key="3">
    <source>
        <dbReference type="Proteomes" id="UP000561181"/>
    </source>
</evidence>
<sequence>MNGGLLALIFAGLASFLIGAYLASTGDRESGIAMMGVGLLFQVLALRQIKMLKKGDNDAR</sequence>
<dbReference type="Proteomes" id="UP000561181">
    <property type="component" value="Unassembled WGS sequence"/>
</dbReference>
<dbReference type="EMBL" id="JABCRE010000002">
    <property type="protein sequence ID" value="NMW31508.1"/>
    <property type="molecule type" value="Genomic_DNA"/>
</dbReference>
<dbReference type="RefSeq" id="WP_170011029.1">
    <property type="nucleotide sequence ID" value="NZ_JABCRE010000002.1"/>
</dbReference>
<keyword evidence="1" id="KW-0472">Membrane</keyword>
<organism evidence="2 3">
    <name type="scientific">Pontixanthobacter rizhaonensis</name>
    <dbReference type="NCBI Taxonomy" id="2730337"/>
    <lineage>
        <taxon>Bacteria</taxon>
        <taxon>Pseudomonadati</taxon>
        <taxon>Pseudomonadota</taxon>
        <taxon>Alphaproteobacteria</taxon>
        <taxon>Sphingomonadales</taxon>
        <taxon>Erythrobacteraceae</taxon>
        <taxon>Pontixanthobacter</taxon>
    </lineage>
</organism>
<evidence type="ECO:0000313" key="2">
    <source>
        <dbReference type="EMBL" id="NMW31508.1"/>
    </source>
</evidence>
<gene>
    <name evidence="2" type="ORF">HKD42_05500</name>
</gene>
<keyword evidence="1" id="KW-1133">Transmembrane helix</keyword>
<accession>A0A848QQX1</accession>
<evidence type="ECO:0000256" key="1">
    <source>
        <dbReference type="SAM" id="Phobius"/>
    </source>
</evidence>
<keyword evidence="3" id="KW-1185">Reference proteome</keyword>
<dbReference type="AlphaFoldDB" id="A0A848QQX1"/>
<reference evidence="2 3" key="1">
    <citation type="submission" date="2020-04" db="EMBL/GenBank/DDBJ databases">
        <authorList>
            <person name="Liu A."/>
        </authorList>
    </citation>
    <scope>NUCLEOTIDE SEQUENCE [LARGE SCALE GENOMIC DNA]</scope>
    <source>
        <strain evidence="2 3">RZ02</strain>
    </source>
</reference>
<feature type="transmembrane region" description="Helical" evidence="1">
    <location>
        <begin position="32"/>
        <end position="49"/>
    </location>
</feature>
<protein>
    <submittedName>
        <fullName evidence="2">Uncharacterized protein</fullName>
    </submittedName>
</protein>